<dbReference type="AlphaFoldDB" id="A0A1I2N7C5"/>
<proteinExistence type="inferred from homology"/>
<evidence type="ECO:0000259" key="8">
    <source>
        <dbReference type="Pfam" id="PF07992"/>
    </source>
</evidence>
<dbReference type="Gene3D" id="3.50.50.60">
    <property type="entry name" value="FAD/NAD(P)-binding domain"/>
    <property type="match status" value="2"/>
</dbReference>
<dbReference type="GO" id="GO:0050660">
    <property type="term" value="F:flavin adenine dinucleotide binding"/>
    <property type="evidence" value="ECO:0007669"/>
    <property type="project" value="UniProtKB-UniRule"/>
</dbReference>
<dbReference type="PRINTS" id="PR00469">
    <property type="entry name" value="PNDRDTASEII"/>
</dbReference>
<dbReference type="InterPro" id="IPR022890">
    <property type="entry name" value="Fd--NADP_Rdtase_type_2"/>
</dbReference>
<dbReference type="GO" id="GO:0050661">
    <property type="term" value="F:NADP binding"/>
    <property type="evidence" value="ECO:0007669"/>
    <property type="project" value="UniProtKB-UniRule"/>
</dbReference>
<evidence type="ECO:0000256" key="3">
    <source>
        <dbReference type="ARBA" id="ARBA00022827"/>
    </source>
</evidence>
<evidence type="ECO:0000313" key="10">
    <source>
        <dbReference type="Proteomes" id="UP000198752"/>
    </source>
</evidence>
<comment type="subunit">
    <text evidence="1 6">Homodimer.</text>
</comment>
<comment type="catalytic activity">
    <reaction evidence="6">
        <text>2 reduced [2Fe-2S]-[ferredoxin] + NADP(+) + H(+) = 2 oxidized [2Fe-2S]-[ferredoxin] + NADPH</text>
        <dbReference type="Rhea" id="RHEA:20125"/>
        <dbReference type="Rhea" id="RHEA-COMP:10000"/>
        <dbReference type="Rhea" id="RHEA-COMP:10001"/>
        <dbReference type="ChEBI" id="CHEBI:15378"/>
        <dbReference type="ChEBI" id="CHEBI:33737"/>
        <dbReference type="ChEBI" id="CHEBI:33738"/>
        <dbReference type="ChEBI" id="CHEBI:57783"/>
        <dbReference type="ChEBI" id="CHEBI:58349"/>
        <dbReference type="EC" id="1.18.1.2"/>
    </reaction>
</comment>
<comment type="cofactor">
    <cofactor evidence="6">
        <name>FAD</name>
        <dbReference type="ChEBI" id="CHEBI:57692"/>
    </cofactor>
    <text evidence="6">Binds 1 FAD per subunit.</text>
</comment>
<feature type="domain" description="FAD/NAD(P)-binding" evidence="8">
    <location>
        <begin position="7"/>
        <end position="308"/>
    </location>
</feature>
<protein>
    <recommendedName>
        <fullName evidence="6">Ferredoxin--NADP reductase</fullName>
        <shortName evidence="6">FNR</shortName>
        <shortName evidence="6">Fd-NADP(+) reductase</shortName>
        <ecNumber evidence="6">1.18.1.2</ecNumber>
    </recommendedName>
</protein>
<evidence type="ECO:0000256" key="1">
    <source>
        <dbReference type="ARBA" id="ARBA00011738"/>
    </source>
</evidence>
<dbReference type="HAMAP" id="MF_01685">
    <property type="entry name" value="FENR2"/>
    <property type="match status" value="1"/>
</dbReference>
<dbReference type="EC" id="1.18.1.2" evidence="6"/>
<gene>
    <name evidence="9" type="ORF">SAMN02982927_00229</name>
</gene>
<feature type="binding site" evidence="6">
    <location>
        <position position="17"/>
    </location>
    <ligand>
        <name>FAD</name>
        <dbReference type="ChEBI" id="CHEBI:57692"/>
    </ligand>
</feature>
<dbReference type="STRING" id="269670.SAMN02982927_00229"/>
<evidence type="ECO:0000256" key="7">
    <source>
        <dbReference type="SAM" id="MobiDB-lite"/>
    </source>
</evidence>
<evidence type="ECO:0000256" key="2">
    <source>
        <dbReference type="ARBA" id="ARBA00022630"/>
    </source>
</evidence>
<dbReference type="PANTHER" id="PTHR48105">
    <property type="entry name" value="THIOREDOXIN REDUCTASE 1-RELATED-RELATED"/>
    <property type="match status" value="1"/>
</dbReference>
<feature type="binding site" evidence="6">
    <location>
        <position position="89"/>
    </location>
    <ligand>
        <name>FAD</name>
        <dbReference type="ChEBI" id="CHEBI:57692"/>
    </ligand>
</feature>
<sequence>MKDQELFDITIIGGGPTGLFAAFYAGMRQMKVKIIESLPQLGGQLSTLYPEKEIFDVAGFSRIKAKDLVKNLIEQAQQFHPRIVLDEKIETMNRLENGVIELGSASGELHRTKTVVITAGVGAFSPRPLKVEQDVTAVTNIHYYVQDVTVFKNKRVVILGGGDSAVDWANTLGPIAKEVTIVHRREQFRAHETSVEEMKKASVQVKTPFVAKAVTSKQNKIDQLIIQMVKGDDEEALPLDDLIVNYGFVSALGPIKDWGLDLEKNSILVNSKMETNIPGVYAAGDIAAYPGKVKLIATGLGEAPTAVNNAKHYIDPDSRAQPMHSSSAGELFIK</sequence>
<feature type="binding site" evidence="6">
    <location>
        <position position="44"/>
    </location>
    <ligand>
        <name>FAD</name>
        <dbReference type="ChEBI" id="CHEBI:57692"/>
    </ligand>
</feature>
<evidence type="ECO:0000256" key="4">
    <source>
        <dbReference type="ARBA" id="ARBA00022857"/>
    </source>
</evidence>
<keyword evidence="4 6" id="KW-0521">NADP</keyword>
<evidence type="ECO:0000256" key="5">
    <source>
        <dbReference type="ARBA" id="ARBA00023002"/>
    </source>
</evidence>
<dbReference type="PRINTS" id="PR00368">
    <property type="entry name" value="FADPNR"/>
</dbReference>
<evidence type="ECO:0000313" key="9">
    <source>
        <dbReference type="EMBL" id="SFF97627.1"/>
    </source>
</evidence>
<dbReference type="GO" id="GO:0004324">
    <property type="term" value="F:ferredoxin-NADP+ reductase activity"/>
    <property type="evidence" value="ECO:0007669"/>
    <property type="project" value="UniProtKB-UniRule"/>
</dbReference>
<reference evidence="10" key="1">
    <citation type="submission" date="2016-10" db="EMBL/GenBank/DDBJ databases">
        <authorList>
            <person name="Varghese N."/>
            <person name="Submissions S."/>
        </authorList>
    </citation>
    <scope>NUCLEOTIDE SEQUENCE [LARGE SCALE GENOMIC DNA]</scope>
    <source>
        <strain evidence="10">ATCC 700379</strain>
    </source>
</reference>
<keyword evidence="5 6" id="KW-0560">Oxidoreductase</keyword>
<feature type="binding site" evidence="6">
    <location>
        <position position="36"/>
    </location>
    <ligand>
        <name>FAD</name>
        <dbReference type="ChEBI" id="CHEBI:57692"/>
    </ligand>
</feature>
<dbReference type="EMBL" id="FOOY01000003">
    <property type="protein sequence ID" value="SFF97627.1"/>
    <property type="molecule type" value="Genomic_DNA"/>
</dbReference>
<feature type="binding site" evidence="6">
    <location>
        <position position="49"/>
    </location>
    <ligand>
        <name>FAD</name>
        <dbReference type="ChEBI" id="CHEBI:57692"/>
    </ligand>
</feature>
<feature type="binding site" evidence="6">
    <location>
        <position position="326"/>
    </location>
    <ligand>
        <name>FAD</name>
        <dbReference type="ChEBI" id="CHEBI:57692"/>
    </ligand>
</feature>
<comment type="similarity">
    <text evidence="6">Belongs to the ferredoxin--NADP reductase type 2 family.</text>
</comment>
<feature type="binding site" evidence="6">
    <location>
        <position position="124"/>
    </location>
    <ligand>
        <name>FAD</name>
        <dbReference type="ChEBI" id="CHEBI:57692"/>
    </ligand>
</feature>
<dbReference type="InterPro" id="IPR036188">
    <property type="entry name" value="FAD/NAD-bd_sf"/>
</dbReference>
<dbReference type="Proteomes" id="UP000198752">
    <property type="component" value="Unassembled WGS sequence"/>
</dbReference>
<keyword evidence="2 6" id="KW-0285">Flavoprotein</keyword>
<accession>A0A1I2N7C5</accession>
<dbReference type="SUPFAM" id="SSF51905">
    <property type="entry name" value="FAD/NAD(P)-binding domain"/>
    <property type="match status" value="1"/>
</dbReference>
<keyword evidence="10" id="KW-1185">Reference proteome</keyword>
<keyword evidence="3 6" id="KW-0274">FAD</keyword>
<dbReference type="Pfam" id="PF07992">
    <property type="entry name" value="Pyr_redox_2"/>
    <property type="match status" value="1"/>
</dbReference>
<dbReference type="InterPro" id="IPR050097">
    <property type="entry name" value="Ferredoxin-NADP_redctase_2"/>
</dbReference>
<feature type="binding site" evidence="6">
    <location>
        <position position="285"/>
    </location>
    <ligand>
        <name>FAD</name>
        <dbReference type="ChEBI" id="CHEBI:57692"/>
    </ligand>
</feature>
<dbReference type="InterPro" id="IPR023753">
    <property type="entry name" value="FAD/NAD-binding_dom"/>
</dbReference>
<name>A0A1I2N7C5_9BACL</name>
<organism evidence="9 10">
    <name type="scientific">Sporolactobacillus nakayamae</name>
    <dbReference type="NCBI Taxonomy" id="269670"/>
    <lineage>
        <taxon>Bacteria</taxon>
        <taxon>Bacillati</taxon>
        <taxon>Bacillota</taxon>
        <taxon>Bacilli</taxon>
        <taxon>Bacillales</taxon>
        <taxon>Sporolactobacillaceae</taxon>
        <taxon>Sporolactobacillus</taxon>
    </lineage>
</organism>
<feature type="region of interest" description="Disordered" evidence="7">
    <location>
        <begin position="315"/>
        <end position="334"/>
    </location>
</feature>
<evidence type="ECO:0000256" key="6">
    <source>
        <dbReference type="HAMAP-Rule" id="MF_01685"/>
    </source>
</evidence>